<reference evidence="3 4" key="1">
    <citation type="submission" date="2019-06" db="EMBL/GenBank/DDBJ databases">
        <title>Sequencing the genomes of 1000 actinobacteria strains.</title>
        <authorList>
            <person name="Klenk H.-P."/>
        </authorList>
    </citation>
    <scope>NUCLEOTIDE SEQUENCE [LARGE SCALE GENOMIC DNA]</scope>
    <source>
        <strain evidence="3 4">DSM 46837</strain>
    </source>
</reference>
<sequence length="104" mass="10826">MSGHEEPEGYDGEVTLALEGEPPRAARAALAARFDPLAGHVVWSGRVATDLPARTALVLSTPHGSAAAEATERDAWGNTRISGLGRPPFPVELLDGDGEGLARD</sequence>
<dbReference type="Proteomes" id="UP000319865">
    <property type="component" value="Unassembled WGS sequence"/>
</dbReference>
<keyword evidence="4" id="KW-1185">Reference proteome</keyword>
<protein>
    <submittedName>
        <fullName evidence="3">Uncharacterized protein DUF4873</fullName>
    </submittedName>
</protein>
<organism evidence="3 4">
    <name type="scientific">Blastococcus colisei</name>
    <dbReference type="NCBI Taxonomy" id="1564162"/>
    <lineage>
        <taxon>Bacteria</taxon>
        <taxon>Bacillati</taxon>
        <taxon>Actinomycetota</taxon>
        <taxon>Actinomycetes</taxon>
        <taxon>Geodermatophilales</taxon>
        <taxon>Geodermatophilaceae</taxon>
        <taxon>Blastococcus</taxon>
    </lineage>
</organism>
<gene>
    <name evidence="3" type="ORF">FHU33_2619</name>
</gene>
<feature type="region of interest" description="Disordered" evidence="1">
    <location>
        <begin position="78"/>
        <end position="104"/>
    </location>
</feature>
<dbReference type="EMBL" id="VFQE01000001">
    <property type="protein sequence ID" value="TQN43185.1"/>
    <property type="molecule type" value="Genomic_DNA"/>
</dbReference>
<dbReference type="AlphaFoldDB" id="A0A543PGI3"/>
<accession>A0A543PGI3</accession>
<comment type="caution">
    <text evidence="3">The sequence shown here is derived from an EMBL/GenBank/DDBJ whole genome shotgun (WGS) entry which is preliminary data.</text>
</comment>
<feature type="domain" description="DUF4873" evidence="2">
    <location>
        <begin position="8"/>
        <end position="91"/>
    </location>
</feature>
<dbReference type="Pfam" id="PF16170">
    <property type="entry name" value="DUF4873"/>
    <property type="match status" value="1"/>
</dbReference>
<dbReference type="InterPro" id="IPR032371">
    <property type="entry name" value="DUF4873"/>
</dbReference>
<evidence type="ECO:0000259" key="2">
    <source>
        <dbReference type="Pfam" id="PF16170"/>
    </source>
</evidence>
<dbReference type="RefSeq" id="WP_142025716.1">
    <property type="nucleotide sequence ID" value="NZ_VFQE01000001.1"/>
</dbReference>
<dbReference type="OrthoDB" id="3683556at2"/>
<name>A0A543PGI3_9ACTN</name>
<evidence type="ECO:0000256" key="1">
    <source>
        <dbReference type="SAM" id="MobiDB-lite"/>
    </source>
</evidence>
<proteinExistence type="predicted"/>
<evidence type="ECO:0000313" key="4">
    <source>
        <dbReference type="Proteomes" id="UP000319865"/>
    </source>
</evidence>
<evidence type="ECO:0000313" key="3">
    <source>
        <dbReference type="EMBL" id="TQN43185.1"/>
    </source>
</evidence>